<evidence type="ECO:0000313" key="1">
    <source>
        <dbReference type="EMBL" id="RNA15963.1"/>
    </source>
</evidence>
<reference evidence="1 2" key="1">
    <citation type="journal article" date="2018" name="Sci. Rep.">
        <title>Genomic signatures of local adaptation to the degree of environmental predictability in rotifers.</title>
        <authorList>
            <person name="Franch-Gras L."/>
            <person name="Hahn C."/>
            <person name="Garcia-Roger E.M."/>
            <person name="Carmona M.J."/>
            <person name="Serra M."/>
            <person name="Gomez A."/>
        </authorList>
    </citation>
    <scope>NUCLEOTIDE SEQUENCE [LARGE SCALE GENOMIC DNA]</scope>
    <source>
        <strain evidence="1">HYR1</strain>
    </source>
</reference>
<proteinExistence type="predicted"/>
<gene>
    <name evidence="1" type="ORF">BpHYR1_040441</name>
</gene>
<keyword evidence="2" id="KW-1185">Reference proteome</keyword>
<comment type="caution">
    <text evidence="1">The sequence shown here is derived from an EMBL/GenBank/DDBJ whole genome shotgun (WGS) entry which is preliminary data.</text>
</comment>
<organism evidence="1 2">
    <name type="scientific">Brachionus plicatilis</name>
    <name type="common">Marine rotifer</name>
    <name type="synonym">Brachionus muelleri</name>
    <dbReference type="NCBI Taxonomy" id="10195"/>
    <lineage>
        <taxon>Eukaryota</taxon>
        <taxon>Metazoa</taxon>
        <taxon>Spiralia</taxon>
        <taxon>Gnathifera</taxon>
        <taxon>Rotifera</taxon>
        <taxon>Eurotatoria</taxon>
        <taxon>Monogononta</taxon>
        <taxon>Pseudotrocha</taxon>
        <taxon>Ploima</taxon>
        <taxon>Brachionidae</taxon>
        <taxon>Brachionus</taxon>
    </lineage>
</organism>
<dbReference type="AlphaFoldDB" id="A0A3M7QXE3"/>
<name>A0A3M7QXE3_BRAPC</name>
<accession>A0A3M7QXE3</accession>
<sequence>MYNKLHFAYTAKTNFIELIIIGNLQILYLLEKIKKINPKKCQLVLPKNILDHFIQFMNILSYIEELRVQEPEESTENSIEIQDNFEPVTSQTKKRRKPAVANSISKIQYKRIEQSFKINSVNTEWSEWLMQHLKLHQLSKSANDVHIKIYFLLNLQTFIADATLKRSLLSKLLVICIVCVK</sequence>
<evidence type="ECO:0000313" key="2">
    <source>
        <dbReference type="Proteomes" id="UP000276133"/>
    </source>
</evidence>
<dbReference type="Proteomes" id="UP000276133">
    <property type="component" value="Unassembled WGS sequence"/>
</dbReference>
<protein>
    <submittedName>
        <fullName evidence="1">Uncharacterized protein</fullName>
    </submittedName>
</protein>
<dbReference type="EMBL" id="REGN01004837">
    <property type="protein sequence ID" value="RNA15963.1"/>
    <property type="molecule type" value="Genomic_DNA"/>
</dbReference>